<dbReference type="AlphaFoldDB" id="A0A8T2JMI8"/>
<keyword evidence="2" id="KW-1185">Reference proteome</keyword>
<sequence>MYKTQNTEEMIQREKKQQKMEKKRAVCRIIHNTRVFNWTMETSICGGRTTGLHTLSQNTLPTPHNFLENNLYIYFCPFTLIQACAMLQLQTRICLAGVLLWSGTSNMYNLVLWCTEFQLLNTPS</sequence>
<comment type="caution">
    <text evidence="1">The sequence shown here is derived from an EMBL/GenBank/DDBJ whole genome shotgun (WGS) entry which is preliminary data.</text>
</comment>
<proteinExistence type="predicted"/>
<organism evidence="1 2">
    <name type="scientific">Hymenochirus boettgeri</name>
    <name type="common">Congo dwarf clawed frog</name>
    <dbReference type="NCBI Taxonomy" id="247094"/>
    <lineage>
        <taxon>Eukaryota</taxon>
        <taxon>Metazoa</taxon>
        <taxon>Chordata</taxon>
        <taxon>Craniata</taxon>
        <taxon>Vertebrata</taxon>
        <taxon>Euteleostomi</taxon>
        <taxon>Amphibia</taxon>
        <taxon>Batrachia</taxon>
        <taxon>Anura</taxon>
        <taxon>Pipoidea</taxon>
        <taxon>Pipidae</taxon>
        <taxon>Pipinae</taxon>
        <taxon>Hymenochirus</taxon>
    </lineage>
</organism>
<dbReference type="EMBL" id="JAACNH010000004">
    <property type="protein sequence ID" value="KAG8444713.1"/>
    <property type="molecule type" value="Genomic_DNA"/>
</dbReference>
<protein>
    <submittedName>
        <fullName evidence="1">Uncharacterized protein</fullName>
    </submittedName>
</protein>
<evidence type="ECO:0000313" key="2">
    <source>
        <dbReference type="Proteomes" id="UP000812440"/>
    </source>
</evidence>
<gene>
    <name evidence="1" type="ORF">GDO86_009761</name>
</gene>
<reference evidence="1" key="1">
    <citation type="thesis" date="2020" institute="ProQuest LLC" country="789 East Eisenhower Parkway, Ann Arbor, MI, USA">
        <title>Comparative Genomics and Chromosome Evolution.</title>
        <authorList>
            <person name="Mudd A.B."/>
        </authorList>
    </citation>
    <scope>NUCLEOTIDE SEQUENCE</scope>
    <source>
        <strain evidence="1">Female2</strain>
        <tissue evidence="1">Blood</tissue>
    </source>
</reference>
<evidence type="ECO:0000313" key="1">
    <source>
        <dbReference type="EMBL" id="KAG8444713.1"/>
    </source>
</evidence>
<name>A0A8T2JMI8_9PIPI</name>
<accession>A0A8T2JMI8</accession>
<dbReference type="Proteomes" id="UP000812440">
    <property type="component" value="Chromosome 5"/>
</dbReference>